<dbReference type="EMBL" id="JACCFW010000001">
    <property type="protein sequence ID" value="NYJ75986.1"/>
    <property type="molecule type" value="Genomic_DNA"/>
</dbReference>
<keyword evidence="5 8" id="KW-0472">Membrane</keyword>
<feature type="compositionally biased region" description="Gly residues" evidence="7">
    <location>
        <begin position="27"/>
        <end position="39"/>
    </location>
</feature>
<keyword evidence="6" id="KW-0325">Glycoprotein</keyword>
<evidence type="ECO:0000256" key="1">
    <source>
        <dbReference type="ARBA" id="ARBA00004141"/>
    </source>
</evidence>
<comment type="caution">
    <text evidence="10">The sequence shown here is derived from an EMBL/GenBank/DDBJ whole genome shotgun (WGS) entry which is preliminary data.</text>
</comment>
<reference evidence="10 11" key="1">
    <citation type="submission" date="2020-07" db="EMBL/GenBank/DDBJ databases">
        <title>Sequencing the genomes of 1000 actinobacteria strains.</title>
        <authorList>
            <person name="Klenk H.-P."/>
        </authorList>
    </citation>
    <scope>NUCLEOTIDE SEQUENCE [LARGE SCALE GENOMIC DNA]</scope>
    <source>
        <strain evidence="10 11">DSM 29531</strain>
    </source>
</reference>
<evidence type="ECO:0000256" key="6">
    <source>
        <dbReference type="ARBA" id="ARBA00023180"/>
    </source>
</evidence>
<evidence type="ECO:0000256" key="8">
    <source>
        <dbReference type="SAM" id="Phobius"/>
    </source>
</evidence>
<feature type="domain" description="TM2" evidence="9">
    <location>
        <begin position="141"/>
        <end position="188"/>
    </location>
</feature>
<feature type="compositionally biased region" description="Gly residues" evidence="7">
    <location>
        <begin position="70"/>
        <end position="87"/>
    </location>
</feature>
<evidence type="ECO:0000256" key="4">
    <source>
        <dbReference type="ARBA" id="ARBA00022989"/>
    </source>
</evidence>
<evidence type="ECO:0000313" key="11">
    <source>
        <dbReference type="Proteomes" id="UP000571817"/>
    </source>
</evidence>
<evidence type="ECO:0000256" key="2">
    <source>
        <dbReference type="ARBA" id="ARBA00022692"/>
    </source>
</evidence>
<evidence type="ECO:0000256" key="3">
    <source>
        <dbReference type="ARBA" id="ARBA00022729"/>
    </source>
</evidence>
<gene>
    <name evidence="10" type="ORF">HNR15_002949</name>
</gene>
<keyword evidence="2 8" id="KW-0812">Transmembrane</keyword>
<evidence type="ECO:0000256" key="7">
    <source>
        <dbReference type="SAM" id="MobiDB-lite"/>
    </source>
</evidence>
<organism evidence="10 11">
    <name type="scientific">Allobranchiibius huperziae</name>
    <dbReference type="NCBI Taxonomy" id="1874116"/>
    <lineage>
        <taxon>Bacteria</taxon>
        <taxon>Bacillati</taxon>
        <taxon>Actinomycetota</taxon>
        <taxon>Actinomycetes</taxon>
        <taxon>Micrococcales</taxon>
        <taxon>Dermacoccaceae</taxon>
        <taxon>Allobranchiibius</taxon>
    </lineage>
</organism>
<keyword evidence="4 8" id="KW-1133">Transmembrane helix</keyword>
<feature type="transmembrane region" description="Helical" evidence="8">
    <location>
        <begin position="169"/>
        <end position="192"/>
    </location>
</feature>
<feature type="region of interest" description="Disordered" evidence="7">
    <location>
        <begin position="1"/>
        <end position="89"/>
    </location>
</feature>
<dbReference type="GO" id="GO:0016020">
    <property type="term" value="C:membrane"/>
    <property type="evidence" value="ECO:0007669"/>
    <property type="project" value="UniProtKB-SubCell"/>
</dbReference>
<dbReference type="PANTHER" id="PTHR21016:SF7">
    <property type="entry name" value="TM2 DOMAIN-CONTAINING PROTEIN 3"/>
    <property type="match status" value="1"/>
</dbReference>
<name>A0A853DEJ7_9MICO</name>
<comment type="subcellular location">
    <subcellularLocation>
        <location evidence="1">Membrane</location>
        <topology evidence="1">Multi-pass membrane protein</topology>
    </subcellularLocation>
</comment>
<keyword evidence="11" id="KW-1185">Reference proteome</keyword>
<dbReference type="Proteomes" id="UP000571817">
    <property type="component" value="Unassembled WGS sequence"/>
</dbReference>
<feature type="transmembrane region" description="Helical" evidence="8">
    <location>
        <begin position="143"/>
        <end position="163"/>
    </location>
</feature>
<feature type="compositionally biased region" description="Gly residues" evidence="7">
    <location>
        <begin position="46"/>
        <end position="56"/>
    </location>
</feature>
<dbReference type="AlphaFoldDB" id="A0A853DEJ7"/>
<keyword evidence="3" id="KW-0732">Signal</keyword>
<protein>
    <recommendedName>
        <fullName evidence="9">TM2 domain-containing protein</fullName>
    </recommendedName>
</protein>
<dbReference type="InterPro" id="IPR007829">
    <property type="entry name" value="TM2"/>
</dbReference>
<evidence type="ECO:0000259" key="9">
    <source>
        <dbReference type="Pfam" id="PF05154"/>
    </source>
</evidence>
<dbReference type="RefSeq" id="WP_179483085.1">
    <property type="nucleotide sequence ID" value="NZ_JACCFW010000001.1"/>
</dbReference>
<accession>A0A853DEJ7</accession>
<sequence length="204" mass="20583">MSTDDPYGTGGSQSSGDGPDLNKPGNTGPGQGPQQGGYAGSPPSGGPGGYGQGPQQGGYAAPPPPPSGPYGQGPQGGYGPPQSGGGDQFFAFVDGAERGPLNIADCQRLAVDGALHGDTPVRTTSGQQILARQIPGVFSHREWLTALLLSIFLGGLGVDRFYLGQTGLGVLKLITCGGCGIWSIVDLILIILRKLPDVDGKALA</sequence>
<dbReference type="Pfam" id="PF05154">
    <property type="entry name" value="TM2"/>
    <property type="match status" value="1"/>
</dbReference>
<evidence type="ECO:0000256" key="5">
    <source>
        <dbReference type="ARBA" id="ARBA00023136"/>
    </source>
</evidence>
<dbReference type="PANTHER" id="PTHR21016">
    <property type="entry name" value="BETA-AMYLOID BINDING PROTEIN-RELATED"/>
    <property type="match status" value="1"/>
</dbReference>
<dbReference type="InterPro" id="IPR050932">
    <property type="entry name" value="TM2D1-3-like"/>
</dbReference>
<evidence type="ECO:0000313" key="10">
    <source>
        <dbReference type="EMBL" id="NYJ75986.1"/>
    </source>
</evidence>
<proteinExistence type="predicted"/>